<dbReference type="EMBL" id="MCIB01000037">
    <property type="protein sequence ID" value="RKD29553.1"/>
    <property type="molecule type" value="Genomic_DNA"/>
</dbReference>
<name>A0A419SWD0_9FIRM</name>
<accession>A0A419SWD0</accession>
<evidence type="ECO:0000313" key="1">
    <source>
        <dbReference type="EMBL" id="RKD29553.1"/>
    </source>
</evidence>
<keyword evidence="2" id="KW-1185">Reference proteome</keyword>
<dbReference type="AlphaFoldDB" id="A0A419SWD0"/>
<proteinExistence type="predicted"/>
<evidence type="ECO:0000313" key="2">
    <source>
        <dbReference type="Proteomes" id="UP000284177"/>
    </source>
</evidence>
<dbReference type="Proteomes" id="UP000284177">
    <property type="component" value="Unassembled WGS sequence"/>
</dbReference>
<protein>
    <submittedName>
        <fullName evidence="1">Uncharacterized protein</fullName>
    </submittedName>
</protein>
<comment type="caution">
    <text evidence="1">The sequence shown here is derived from an EMBL/GenBank/DDBJ whole genome shotgun (WGS) entry which is preliminary data.</text>
</comment>
<sequence length="67" mass="8148">MKGFTTQFFCINVNNAKNIYLNIKNILVFEIINLENIIYMIQKYKRIVKEIASQSLYYPFFIIYREL</sequence>
<reference evidence="1 2" key="1">
    <citation type="submission" date="2016-08" db="EMBL/GenBank/DDBJ databases">
        <title>Novel Firmicutes and Novel Genomes.</title>
        <authorList>
            <person name="Poppleton D.I."/>
            <person name="Gribaldo S."/>
        </authorList>
    </citation>
    <scope>NUCLEOTIDE SEQUENCE [LARGE SCALE GENOMIC DNA]</scope>
    <source>
        <strain evidence="1 2">CTT3</strain>
    </source>
</reference>
<organism evidence="1 2">
    <name type="scientific">Thermohalobacter berrensis</name>
    <dbReference type="NCBI Taxonomy" id="99594"/>
    <lineage>
        <taxon>Bacteria</taxon>
        <taxon>Bacillati</taxon>
        <taxon>Bacillota</taxon>
        <taxon>Tissierellia</taxon>
        <taxon>Tissierellales</taxon>
        <taxon>Thermohalobacteraceae</taxon>
        <taxon>Thermohalobacter</taxon>
    </lineage>
</organism>
<gene>
    <name evidence="1" type="ORF">BET03_05705</name>
</gene>